<dbReference type="STRING" id="5874.Q4UC43"/>
<protein>
    <recommendedName>
        <fullName evidence="3">GRAM domain-containing protein</fullName>
    </recommendedName>
</protein>
<dbReference type="PROSITE" id="PS51300">
    <property type="entry name" value="NIRD"/>
    <property type="match status" value="1"/>
</dbReference>
<dbReference type="AlphaFoldDB" id="Q4UC43"/>
<dbReference type="EMBL" id="CR940352">
    <property type="protein sequence ID" value="CAI75608.1"/>
    <property type="molecule type" value="Genomic_DNA"/>
</dbReference>
<dbReference type="VEuPathDB" id="PiroplasmaDB:TA04330"/>
<reference evidence="1 2" key="1">
    <citation type="journal article" date="2005" name="Science">
        <title>Genome of the host-cell transforming parasite Theileria annulata compared with T. parva.</title>
        <authorList>
            <person name="Pain A."/>
            <person name="Renauld H."/>
            <person name="Berriman M."/>
            <person name="Murphy L."/>
            <person name="Yeats C.A."/>
            <person name="Weir W."/>
            <person name="Kerhornou A."/>
            <person name="Aslett M."/>
            <person name="Bishop R."/>
            <person name="Bouchier C."/>
            <person name="Cochet M."/>
            <person name="Coulson R.M.R."/>
            <person name="Cronin A."/>
            <person name="de Villiers E.P."/>
            <person name="Fraser A."/>
            <person name="Fosker N."/>
            <person name="Gardner M."/>
            <person name="Goble A."/>
            <person name="Griffiths-Jones S."/>
            <person name="Harris D.E."/>
            <person name="Katzer F."/>
            <person name="Larke N."/>
            <person name="Lord A."/>
            <person name="Maser P."/>
            <person name="McKellar S."/>
            <person name="Mooney P."/>
            <person name="Morton F."/>
            <person name="Nene V."/>
            <person name="O'Neil S."/>
            <person name="Price C."/>
            <person name="Quail M.A."/>
            <person name="Rabbinowitsch E."/>
            <person name="Rawlings N.D."/>
            <person name="Rutter S."/>
            <person name="Saunders D."/>
            <person name="Seeger K."/>
            <person name="Shah T."/>
            <person name="Squares R."/>
            <person name="Squares S."/>
            <person name="Tivey A."/>
            <person name="Walker A.R."/>
            <person name="Woodward J."/>
            <person name="Dobbelaere D.A.E."/>
            <person name="Langsley G."/>
            <person name="Rajandream M.A."/>
            <person name="McKeever D."/>
            <person name="Shiels B."/>
            <person name="Tait A."/>
            <person name="Barrell B.G."/>
            <person name="Hall N."/>
        </authorList>
    </citation>
    <scope>NUCLEOTIDE SEQUENCE [LARGE SCALE GENOMIC DNA]</scope>
    <source>
        <strain evidence="2">Ankara</strain>
    </source>
</reference>
<organism evidence="1 2">
    <name type="scientific">Theileria annulata</name>
    <dbReference type="NCBI Taxonomy" id="5874"/>
    <lineage>
        <taxon>Eukaryota</taxon>
        <taxon>Sar</taxon>
        <taxon>Alveolata</taxon>
        <taxon>Apicomplexa</taxon>
        <taxon>Aconoidasida</taxon>
        <taxon>Piroplasmida</taxon>
        <taxon>Theileriidae</taxon>
        <taxon>Theileria</taxon>
    </lineage>
</organism>
<accession>Q4UC43</accession>
<dbReference type="KEGG" id="tan:TA04330"/>
<gene>
    <name evidence="1" type="ORF">TA04330</name>
</gene>
<dbReference type="PANTHER" id="PTHR31606">
    <property type="entry name" value="WW DOMAIN BINDING PROTEIN 2, ISOFORM E"/>
    <property type="match status" value="1"/>
</dbReference>
<dbReference type="GO" id="GO:0005634">
    <property type="term" value="C:nucleus"/>
    <property type="evidence" value="ECO:0007669"/>
    <property type="project" value="TreeGrafter"/>
</dbReference>
<dbReference type="InterPro" id="IPR044852">
    <property type="entry name" value="WBP2-like"/>
</dbReference>
<dbReference type="GO" id="GO:0003713">
    <property type="term" value="F:transcription coactivator activity"/>
    <property type="evidence" value="ECO:0007669"/>
    <property type="project" value="InterPro"/>
</dbReference>
<evidence type="ECO:0000313" key="1">
    <source>
        <dbReference type="EMBL" id="CAI75608.1"/>
    </source>
</evidence>
<dbReference type="GeneID" id="3864805"/>
<dbReference type="SUPFAM" id="SSF50729">
    <property type="entry name" value="PH domain-like"/>
    <property type="match status" value="1"/>
</dbReference>
<dbReference type="OrthoDB" id="1259151at2759"/>
<proteinExistence type="predicted"/>
<name>Q4UC43_THEAN</name>
<dbReference type="RefSeq" id="XP_955084.1">
    <property type="nucleotide sequence ID" value="XM_949991.1"/>
</dbReference>
<dbReference type="InParanoid" id="Q4UC43"/>
<dbReference type="eggNOG" id="KOG3294">
    <property type="taxonomic scope" value="Eukaryota"/>
</dbReference>
<dbReference type="Proteomes" id="UP000001950">
    <property type="component" value="Chromosome 3"/>
</dbReference>
<evidence type="ECO:0000313" key="2">
    <source>
        <dbReference type="Proteomes" id="UP000001950"/>
    </source>
</evidence>
<evidence type="ECO:0008006" key="3">
    <source>
        <dbReference type="Google" id="ProtNLM"/>
    </source>
</evidence>
<keyword evidence="2" id="KW-1185">Reference proteome</keyword>
<dbReference type="PANTHER" id="PTHR31606:SF1">
    <property type="entry name" value="WW DOMAIN BINDING PROTEIN 2, ISOFORM E"/>
    <property type="match status" value="1"/>
</dbReference>
<dbReference type="OMA" id="HPFESEG"/>
<sequence>MSFNPPLLQDVHTKNLLPVLANGEAYILLRPKTSVTLQLSKRKLSGKGSTILTTHRIVFIKDQNDDFKKVFSSLSVPYSHLEHPLFVQPLLLSNHLKFNATSDRNGAHPFESEGVFKVHFVTGGAQLFLNMFFKFYARFRNNPSLMSSNNPISDLRDDNCAFVDPSDPSHVYFTQPETTQIAEQQESAQPQQQNNVTTLQDLAPDTRTANLMNQVGKSSAIFRFGG</sequence>
<dbReference type="GO" id="GO:0031490">
    <property type="term" value="F:chromatin DNA binding"/>
    <property type="evidence" value="ECO:0007669"/>
    <property type="project" value="TreeGrafter"/>
</dbReference>